<evidence type="ECO:0000313" key="2">
    <source>
        <dbReference type="EMBL" id="JAD35069.1"/>
    </source>
</evidence>
<feature type="region of interest" description="Disordered" evidence="1">
    <location>
        <begin position="1"/>
        <end position="29"/>
    </location>
</feature>
<evidence type="ECO:0000256" key="1">
    <source>
        <dbReference type="SAM" id="MobiDB-lite"/>
    </source>
</evidence>
<protein>
    <submittedName>
        <fullName evidence="2">Uncharacterized protein</fullName>
    </submittedName>
</protein>
<organism evidence="2">
    <name type="scientific">Arundo donax</name>
    <name type="common">Giant reed</name>
    <name type="synonym">Donax arundinaceus</name>
    <dbReference type="NCBI Taxonomy" id="35708"/>
    <lineage>
        <taxon>Eukaryota</taxon>
        <taxon>Viridiplantae</taxon>
        <taxon>Streptophyta</taxon>
        <taxon>Embryophyta</taxon>
        <taxon>Tracheophyta</taxon>
        <taxon>Spermatophyta</taxon>
        <taxon>Magnoliopsida</taxon>
        <taxon>Liliopsida</taxon>
        <taxon>Poales</taxon>
        <taxon>Poaceae</taxon>
        <taxon>PACMAD clade</taxon>
        <taxon>Arundinoideae</taxon>
        <taxon>Arundineae</taxon>
        <taxon>Arundo</taxon>
    </lineage>
</organism>
<name>A0A0A8Z6R0_ARUDO</name>
<proteinExistence type="predicted"/>
<reference evidence="2" key="2">
    <citation type="journal article" date="2015" name="Data Brief">
        <title>Shoot transcriptome of the giant reed, Arundo donax.</title>
        <authorList>
            <person name="Barrero R.A."/>
            <person name="Guerrero F.D."/>
            <person name="Moolhuijzen P."/>
            <person name="Goolsby J.A."/>
            <person name="Tidwell J."/>
            <person name="Bellgard S.E."/>
            <person name="Bellgard M.I."/>
        </authorList>
    </citation>
    <scope>NUCLEOTIDE SEQUENCE</scope>
    <source>
        <tissue evidence="2">Shoot tissue taken approximately 20 cm above the soil surface</tissue>
    </source>
</reference>
<accession>A0A0A8Z6R0</accession>
<feature type="compositionally biased region" description="Basic and acidic residues" evidence="1">
    <location>
        <begin position="1"/>
        <end position="12"/>
    </location>
</feature>
<dbReference type="EMBL" id="GBRH01262826">
    <property type="protein sequence ID" value="JAD35069.1"/>
    <property type="molecule type" value="Transcribed_RNA"/>
</dbReference>
<reference evidence="2" key="1">
    <citation type="submission" date="2014-09" db="EMBL/GenBank/DDBJ databases">
        <authorList>
            <person name="Magalhaes I.L.F."/>
            <person name="Oliveira U."/>
            <person name="Santos F.R."/>
            <person name="Vidigal T.H.D.A."/>
            <person name="Brescovit A.D."/>
            <person name="Santos A.J."/>
        </authorList>
    </citation>
    <scope>NUCLEOTIDE SEQUENCE</scope>
    <source>
        <tissue evidence="2">Shoot tissue taken approximately 20 cm above the soil surface</tissue>
    </source>
</reference>
<sequence>MSFGHGFDDHQSIHTHKNPNDKLSANVQK</sequence>
<dbReference type="AlphaFoldDB" id="A0A0A8Z6R0"/>